<comment type="caution">
    <text evidence="1">The sequence shown here is derived from an EMBL/GenBank/DDBJ whole genome shotgun (WGS) entry which is preliminary data.</text>
</comment>
<proteinExistence type="predicted"/>
<dbReference type="Proteomes" id="UP000475249">
    <property type="component" value="Unassembled WGS sequence"/>
</dbReference>
<accession>A0A6L9EB72</accession>
<reference evidence="1 2" key="1">
    <citation type="submission" date="2020-01" db="EMBL/GenBank/DDBJ databases">
        <title>Bacteria diversity of Porities sp.</title>
        <authorList>
            <person name="Wang G."/>
        </authorList>
    </citation>
    <scope>NUCLEOTIDE SEQUENCE [LARGE SCALE GENOMIC DNA]</scope>
    <source>
        <strain evidence="1 2">R33</strain>
    </source>
</reference>
<dbReference type="AlphaFoldDB" id="A0A6L9EB72"/>
<gene>
    <name evidence="1" type="ORF">GTQ38_07980</name>
</gene>
<name>A0A6L9EB72_9FLAO</name>
<protein>
    <submittedName>
        <fullName evidence="1">Uncharacterized protein</fullName>
    </submittedName>
</protein>
<evidence type="ECO:0000313" key="2">
    <source>
        <dbReference type="Proteomes" id="UP000475249"/>
    </source>
</evidence>
<dbReference type="EMBL" id="WXYO01000003">
    <property type="protein sequence ID" value="NAS11934.1"/>
    <property type="molecule type" value="Genomic_DNA"/>
</dbReference>
<organism evidence="1 2">
    <name type="scientific">Poritiphilus flavus</name>
    <dbReference type="NCBI Taxonomy" id="2697053"/>
    <lineage>
        <taxon>Bacteria</taxon>
        <taxon>Pseudomonadati</taxon>
        <taxon>Bacteroidota</taxon>
        <taxon>Flavobacteriia</taxon>
        <taxon>Flavobacteriales</taxon>
        <taxon>Flavobacteriaceae</taxon>
        <taxon>Poritiphilus</taxon>
    </lineage>
</organism>
<evidence type="ECO:0000313" key="1">
    <source>
        <dbReference type="EMBL" id="NAS11934.1"/>
    </source>
</evidence>
<sequence length="146" mass="17146">MKTKGYQYVEWMSGPEMHEHTKGWVSELAFVGDEQHFLNELIKSHTLELLEFEEFESSKELVDNLLDLEFKLGDLVKKVEKHKNQLEIIVDDVDQIEMEKAYRKTHQNLSVVIGHYILEYRAVKAGIFRLLSSVLKKGKQNRLLNE</sequence>
<keyword evidence="2" id="KW-1185">Reference proteome</keyword>
<dbReference type="RefSeq" id="WP_161434968.1">
    <property type="nucleotide sequence ID" value="NZ_WXYO01000003.1"/>
</dbReference>